<dbReference type="PANTHER" id="PTHR13504">
    <property type="entry name" value="FIDO DOMAIN-CONTAINING PROTEIN DDB_G0283145"/>
    <property type="match status" value="1"/>
</dbReference>
<sequence>MIRDKLEDLEKFIHNDDGKIDPLIKLALIHYQFEAIHPFTDGNGRTGRIMNVLYLVYKKLLDLPILYLSQYTIEHKLEYYRLLRSVTYDKEWESWIIYMLDAIEKTSINTKEKITRIRDQFNKTLEKTRKELPSHV</sequence>
<reference evidence="2" key="1">
    <citation type="journal article" date="2014" name="Front. Microbiol.">
        <title>High frequency of phylogenetically diverse reductive dehalogenase-homologous genes in deep subseafloor sedimentary metagenomes.</title>
        <authorList>
            <person name="Kawai M."/>
            <person name="Futagami T."/>
            <person name="Toyoda A."/>
            <person name="Takaki Y."/>
            <person name="Nishi S."/>
            <person name="Hori S."/>
            <person name="Arai W."/>
            <person name="Tsubouchi T."/>
            <person name="Morono Y."/>
            <person name="Uchiyama I."/>
            <person name="Ito T."/>
            <person name="Fujiyama A."/>
            <person name="Inagaki F."/>
            <person name="Takami H."/>
        </authorList>
    </citation>
    <scope>NUCLEOTIDE SEQUENCE</scope>
    <source>
        <strain evidence="2">Expedition CK06-06</strain>
    </source>
</reference>
<dbReference type="SUPFAM" id="SSF140931">
    <property type="entry name" value="Fic-like"/>
    <property type="match status" value="1"/>
</dbReference>
<evidence type="ECO:0000259" key="1">
    <source>
        <dbReference type="PROSITE" id="PS51459"/>
    </source>
</evidence>
<gene>
    <name evidence="2" type="ORF">S01H4_50249</name>
</gene>
<dbReference type="Pfam" id="PF02661">
    <property type="entry name" value="Fic"/>
    <property type="match status" value="1"/>
</dbReference>
<dbReference type="InterPro" id="IPR036597">
    <property type="entry name" value="Fido-like_dom_sf"/>
</dbReference>
<dbReference type="PANTHER" id="PTHR13504:SF35">
    <property type="entry name" value="PROTEIN ADENYLYLTRANSFERASE SOFIC"/>
    <property type="match status" value="1"/>
</dbReference>
<accession>X1CC91</accession>
<proteinExistence type="predicted"/>
<feature type="non-terminal residue" evidence="2">
    <location>
        <position position="136"/>
    </location>
</feature>
<organism evidence="2">
    <name type="scientific">marine sediment metagenome</name>
    <dbReference type="NCBI Taxonomy" id="412755"/>
    <lineage>
        <taxon>unclassified sequences</taxon>
        <taxon>metagenomes</taxon>
        <taxon>ecological metagenomes</taxon>
    </lineage>
</organism>
<dbReference type="InterPro" id="IPR003812">
    <property type="entry name" value="Fido"/>
</dbReference>
<dbReference type="PROSITE" id="PS51459">
    <property type="entry name" value="FIDO"/>
    <property type="match status" value="1"/>
</dbReference>
<evidence type="ECO:0000313" key="2">
    <source>
        <dbReference type="EMBL" id="GAG90822.1"/>
    </source>
</evidence>
<name>X1CC91_9ZZZZ</name>
<feature type="domain" description="Fido" evidence="1">
    <location>
        <begin position="1"/>
        <end position="101"/>
    </location>
</feature>
<dbReference type="EMBL" id="BART01028514">
    <property type="protein sequence ID" value="GAG90822.1"/>
    <property type="molecule type" value="Genomic_DNA"/>
</dbReference>
<dbReference type="Gene3D" id="1.10.3290.10">
    <property type="entry name" value="Fido-like domain"/>
    <property type="match status" value="1"/>
</dbReference>
<comment type="caution">
    <text evidence="2">The sequence shown here is derived from an EMBL/GenBank/DDBJ whole genome shotgun (WGS) entry which is preliminary data.</text>
</comment>
<dbReference type="AlphaFoldDB" id="X1CC91"/>
<dbReference type="InterPro" id="IPR040198">
    <property type="entry name" value="Fido_containing"/>
</dbReference>
<protein>
    <recommendedName>
        <fullName evidence="1">Fido domain-containing protein</fullName>
    </recommendedName>
</protein>